<feature type="compositionally biased region" description="Acidic residues" evidence="1">
    <location>
        <begin position="416"/>
        <end position="426"/>
    </location>
</feature>
<feature type="compositionally biased region" description="Basic and acidic residues" evidence="1">
    <location>
        <begin position="341"/>
        <end position="394"/>
    </location>
</feature>
<evidence type="ECO:0000259" key="2">
    <source>
        <dbReference type="PROSITE" id="PS50833"/>
    </source>
</evidence>
<evidence type="ECO:0000313" key="4">
    <source>
        <dbReference type="Proteomes" id="UP000053664"/>
    </source>
</evidence>
<dbReference type="PANTHER" id="PTHR12661:SF5">
    <property type="entry name" value="SUPPRESSOR OF SWI4 1 HOMOLOG"/>
    <property type="match status" value="1"/>
</dbReference>
<dbReference type="Proteomes" id="UP000053664">
    <property type="component" value="Unassembled WGS sequence"/>
</dbReference>
<dbReference type="EMBL" id="KE361648">
    <property type="protein sequence ID" value="EPQ25953.1"/>
    <property type="molecule type" value="Genomic_DNA"/>
</dbReference>
<reference evidence="3 4" key="1">
    <citation type="journal article" date="2013" name="Plant Cell">
        <title>The transition from a phytopathogenic smut ancestor to an anamorphic biocontrol agent deciphered by comparative whole-genome analysis.</title>
        <authorList>
            <person name="Lefebvre F."/>
            <person name="Joly D.L."/>
            <person name="Labbe C."/>
            <person name="Teichmann B."/>
            <person name="Linning R."/>
            <person name="Belzile F."/>
            <person name="Bakkeren G."/>
            <person name="Belanger R.R."/>
        </authorList>
    </citation>
    <scope>NUCLEOTIDE SEQUENCE [LARGE SCALE GENOMIC DNA]</scope>
    <source>
        <strain evidence="3 4">PF-1</strain>
    </source>
</reference>
<evidence type="ECO:0000256" key="1">
    <source>
        <dbReference type="SAM" id="MobiDB-lite"/>
    </source>
</evidence>
<dbReference type="GO" id="GO:0006364">
    <property type="term" value="P:rRNA processing"/>
    <property type="evidence" value="ECO:0007669"/>
    <property type="project" value="InterPro"/>
</dbReference>
<feature type="compositionally biased region" description="Acidic residues" evidence="1">
    <location>
        <begin position="438"/>
        <end position="477"/>
    </location>
</feature>
<feature type="region of interest" description="Disordered" evidence="1">
    <location>
        <begin position="1"/>
        <end position="25"/>
    </location>
</feature>
<dbReference type="KEGG" id="pfp:PFL1_06409"/>
<dbReference type="PROSITE" id="PS50833">
    <property type="entry name" value="BRIX"/>
    <property type="match status" value="1"/>
</dbReference>
<dbReference type="HOGENOM" id="CLU_026936_2_1_1"/>
<dbReference type="RefSeq" id="XP_007882142.1">
    <property type="nucleotide sequence ID" value="XM_007883951.1"/>
</dbReference>
<dbReference type="Pfam" id="PF04427">
    <property type="entry name" value="Brix"/>
    <property type="match status" value="1"/>
</dbReference>
<feature type="compositionally biased region" description="Acidic residues" evidence="1">
    <location>
        <begin position="395"/>
        <end position="408"/>
    </location>
</feature>
<dbReference type="GO" id="GO:0000027">
    <property type="term" value="P:ribosomal large subunit assembly"/>
    <property type="evidence" value="ECO:0007669"/>
    <property type="project" value="TreeGrafter"/>
</dbReference>
<gene>
    <name evidence="3" type="ORF">PFL1_06409</name>
</gene>
<dbReference type="AlphaFoldDB" id="A0A061H150"/>
<dbReference type="PANTHER" id="PTHR12661">
    <property type="entry name" value="PETER PAN-RELATED"/>
    <property type="match status" value="1"/>
</dbReference>
<feature type="region of interest" description="Disordered" evidence="1">
    <location>
        <begin position="255"/>
        <end position="284"/>
    </location>
</feature>
<dbReference type="GO" id="GO:0030687">
    <property type="term" value="C:preribosome, large subunit precursor"/>
    <property type="evidence" value="ECO:0007669"/>
    <property type="project" value="TreeGrafter"/>
</dbReference>
<feature type="compositionally biased region" description="Basic residues" evidence="1">
    <location>
        <begin position="528"/>
        <end position="544"/>
    </location>
</feature>
<sequence length="544" mass="60491">MAKRRRKTRTHLKDPNLGQDATTASAPKSFIIKSGNVGRSVSTLVQDTRKVMEPNTASKLRERKSNRLRDFLTMAGPLGVTHMMIFGQTDAGTNLRIARCPRGPTVTFRVNKYALAKDVQASSRRPKPPSASDFLTPPLLVLNNFGSQERHVKLLVATFQNLFPPIQVHSMKLSQARRIVLLNYNEATRTIDWRHYLISVRPVGVSKAVRRVIEGTTRASAASQGSVSSKRKGRSLVNLADASDIADYVLGRTGGSSASSDAGGGGFETDASEAESEAEDMADPRMKVELHDDYVGRGNVANSQRAVRLREIGPRMELKLIKVVEGLNEGAVLYHDYLSKSAHEQVEQSRELEERRRLQRMRREEQERNVERKKRQRDEAKREARRLQRERDGLPPDDEGDGEGEGEDGDGKEPESGAEEEDEFEYEDRFAPGAAAAVDEEGDEDEDDDEMFDEGASDDEEDDEDEEEEGDDDDSDLEPIPLGDVQHDYDSDDPFEEYDEGGDDDEELFQQPSAAGKKRKVGPPPPRAKAKAGGKAKAKAKARR</sequence>
<feature type="region of interest" description="Disordered" evidence="1">
    <location>
        <begin position="341"/>
        <end position="544"/>
    </location>
</feature>
<feature type="compositionally biased region" description="Basic residues" evidence="1">
    <location>
        <begin position="1"/>
        <end position="10"/>
    </location>
</feature>
<dbReference type="OrthoDB" id="10261452at2759"/>
<name>A0A061H150_9BASI</name>
<dbReference type="GeneID" id="19320486"/>
<protein>
    <recommendedName>
        <fullName evidence="2">Brix domain-containing protein</fullName>
    </recommendedName>
</protein>
<dbReference type="eggNOG" id="KOG2963">
    <property type="taxonomic scope" value="Eukaryota"/>
</dbReference>
<dbReference type="SMART" id="SM00879">
    <property type="entry name" value="Brix"/>
    <property type="match status" value="1"/>
</dbReference>
<accession>A0A061H150</accession>
<dbReference type="InterPro" id="IPR045112">
    <property type="entry name" value="PPAN-like"/>
</dbReference>
<feature type="domain" description="Brix" evidence="2">
    <location>
        <begin position="27"/>
        <end position="329"/>
    </location>
</feature>
<proteinExistence type="predicted"/>
<feature type="compositionally biased region" description="Acidic residues" evidence="1">
    <location>
        <begin position="490"/>
        <end position="508"/>
    </location>
</feature>
<dbReference type="InterPro" id="IPR007109">
    <property type="entry name" value="Brix"/>
</dbReference>
<feature type="compositionally biased region" description="Acidic residues" evidence="1">
    <location>
        <begin position="270"/>
        <end position="281"/>
    </location>
</feature>
<evidence type="ECO:0000313" key="3">
    <source>
        <dbReference type="EMBL" id="EPQ25953.1"/>
    </source>
</evidence>
<dbReference type="GO" id="GO:0019843">
    <property type="term" value="F:rRNA binding"/>
    <property type="evidence" value="ECO:0007669"/>
    <property type="project" value="InterPro"/>
</dbReference>
<organism evidence="3 4">
    <name type="scientific">Pseudozyma flocculosa PF-1</name>
    <dbReference type="NCBI Taxonomy" id="1277687"/>
    <lineage>
        <taxon>Eukaryota</taxon>
        <taxon>Fungi</taxon>
        <taxon>Dikarya</taxon>
        <taxon>Basidiomycota</taxon>
        <taxon>Ustilaginomycotina</taxon>
        <taxon>Ustilaginomycetes</taxon>
        <taxon>Ustilaginales</taxon>
        <taxon>Ustilaginaceae</taxon>
        <taxon>Pseudozyma</taxon>
    </lineage>
</organism>